<evidence type="ECO:0000256" key="1">
    <source>
        <dbReference type="ARBA" id="ARBA00022741"/>
    </source>
</evidence>
<keyword evidence="8" id="KW-1185">Reference proteome</keyword>
<dbReference type="OrthoDB" id="64767at2759"/>
<dbReference type="AlphaFoldDB" id="A0A0M0K8V0"/>
<evidence type="ECO:0000259" key="6">
    <source>
        <dbReference type="PROSITE" id="PS51192"/>
    </source>
</evidence>
<dbReference type="GO" id="GO:0055087">
    <property type="term" value="C:Ski complex"/>
    <property type="evidence" value="ECO:0007669"/>
    <property type="project" value="TreeGrafter"/>
</dbReference>
<dbReference type="GO" id="GO:0005524">
    <property type="term" value="F:ATP binding"/>
    <property type="evidence" value="ECO:0007669"/>
    <property type="project" value="UniProtKB-KW"/>
</dbReference>
<feature type="compositionally biased region" description="Acidic residues" evidence="5">
    <location>
        <begin position="247"/>
        <end position="258"/>
    </location>
</feature>
<accession>A0A0M0K8V0</accession>
<evidence type="ECO:0000256" key="3">
    <source>
        <dbReference type="ARBA" id="ARBA00022806"/>
    </source>
</evidence>
<dbReference type="InterPro" id="IPR011545">
    <property type="entry name" value="DEAD/DEAH_box_helicase_dom"/>
</dbReference>
<proteinExistence type="predicted"/>
<evidence type="ECO:0000256" key="2">
    <source>
        <dbReference type="ARBA" id="ARBA00022801"/>
    </source>
</evidence>
<dbReference type="GO" id="GO:0070478">
    <property type="term" value="P:nuclear-transcribed mRNA catabolic process, 3'-5' exonucleolytic nonsense-mediated decay"/>
    <property type="evidence" value="ECO:0007669"/>
    <property type="project" value="TreeGrafter"/>
</dbReference>
<evidence type="ECO:0000313" key="8">
    <source>
        <dbReference type="Proteomes" id="UP000037460"/>
    </source>
</evidence>
<comment type="caution">
    <text evidence="7">The sequence shown here is derived from an EMBL/GenBank/DDBJ whole genome shotgun (WGS) entry which is preliminary data.</text>
</comment>
<dbReference type="GO" id="GO:0004386">
    <property type="term" value="F:helicase activity"/>
    <property type="evidence" value="ECO:0007669"/>
    <property type="project" value="UniProtKB-KW"/>
</dbReference>
<dbReference type="SMART" id="SM00487">
    <property type="entry name" value="DEXDc"/>
    <property type="match status" value="1"/>
</dbReference>
<keyword evidence="3 7" id="KW-0347">Helicase</keyword>
<dbReference type="Proteomes" id="UP000037460">
    <property type="component" value="Unassembled WGS sequence"/>
</dbReference>
<dbReference type="InterPro" id="IPR050699">
    <property type="entry name" value="RNA-DNA_Helicase"/>
</dbReference>
<dbReference type="PANTHER" id="PTHR12131:SF1">
    <property type="entry name" value="ATP-DEPENDENT RNA HELICASE SUPV3L1, MITOCHONDRIAL-RELATED"/>
    <property type="match status" value="1"/>
</dbReference>
<evidence type="ECO:0000313" key="7">
    <source>
        <dbReference type="EMBL" id="KOO35002.1"/>
    </source>
</evidence>
<keyword evidence="1" id="KW-0547">Nucleotide-binding</keyword>
<dbReference type="GO" id="GO:0003676">
    <property type="term" value="F:nucleic acid binding"/>
    <property type="evidence" value="ECO:0007669"/>
    <property type="project" value="InterPro"/>
</dbReference>
<gene>
    <name evidence="7" type="ORF">Ctob_008419</name>
</gene>
<dbReference type="InterPro" id="IPR014001">
    <property type="entry name" value="Helicase_ATP-bd"/>
</dbReference>
<feature type="region of interest" description="Disordered" evidence="5">
    <location>
        <begin position="243"/>
        <end position="273"/>
    </location>
</feature>
<dbReference type="EMBL" id="JWZX01001015">
    <property type="protein sequence ID" value="KOO35002.1"/>
    <property type="molecule type" value="Genomic_DNA"/>
</dbReference>
<keyword evidence="2" id="KW-0378">Hydrolase</keyword>
<dbReference type="SUPFAM" id="SSF52540">
    <property type="entry name" value="P-loop containing nucleoside triphosphate hydrolases"/>
    <property type="match status" value="1"/>
</dbReference>
<feature type="domain" description="Helicase ATP-binding" evidence="6">
    <location>
        <begin position="359"/>
        <end position="485"/>
    </location>
</feature>
<dbReference type="Gene3D" id="3.40.50.300">
    <property type="entry name" value="P-loop containing nucleotide triphosphate hydrolases"/>
    <property type="match status" value="1"/>
</dbReference>
<dbReference type="Pfam" id="PF00270">
    <property type="entry name" value="DEAD"/>
    <property type="match status" value="1"/>
</dbReference>
<dbReference type="InterPro" id="IPR027417">
    <property type="entry name" value="P-loop_NTPase"/>
</dbReference>
<organism evidence="7 8">
    <name type="scientific">Chrysochromulina tobinii</name>
    <dbReference type="NCBI Taxonomy" id="1460289"/>
    <lineage>
        <taxon>Eukaryota</taxon>
        <taxon>Haptista</taxon>
        <taxon>Haptophyta</taxon>
        <taxon>Prymnesiophyceae</taxon>
        <taxon>Prymnesiales</taxon>
        <taxon>Chrysochromulinaceae</taxon>
        <taxon>Chrysochromulina</taxon>
    </lineage>
</organism>
<dbReference type="PROSITE" id="PS51192">
    <property type="entry name" value="HELICASE_ATP_BIND_1"/>
    <property type="match status" value="1"/>
</dbReference>
<protein>
    <submittedName>
        <fullName evidence="7">Helicase ski2w</fullName>
    </submittedName>
</protein>
<name>A0A0M0K8V0_9EUKA</name>
<evidence type="ECO:0000256" key="5">
    <source>
        <dbReference type="SAM" id="MobiDB-lite"/>
    </source>
</evidence>
<sequence>MASTLASTYAPVETRPAVQVASKTLSKHGKFSTTNVFKLAGTAAAAPVDGVVTVVKSIEEAASLHMWQQGDEEMYTLQHVQERFFNRFHPEVVQLLSSVWWPTALRGLPIEGWDGDTLRTWSMPQRNHALMIVKLCRALLEPGEPWDAAEAERFACTAWEEDTKGTHVLNRIRFCDSIFEVADIWTLSTEADEYVAFLRRLMDAVGEPPQGWKCNEDILHLSLNLTSEERDEGRRELELLFGSETHADDEVEHDEVDAADQGRGEADGEEKDALDEAEVMEPVVDGIDCDGADVQETMAALAAADAAASAAEAAALSAAEVDAVWARVDTSDVDDFASRVPRPAITYPFELDEFQKRAVVRLEQNEDVFVCAHTSAGKTVVAEYAVALALRHRTRAVYTSPVKALSNQKFRELRQRFGEAAVGLLTGDASIQPLAPCLIVTTEILRGMIQRRSALIDEIEFVIFDEVHYINDIERGVVWEETIIR</sequence>
<keyword evidence="4" id="KW-0067">ATP-binding</keyword>
<dbReference type="GO" id="GO:0016787">
    <property type="term" value="F:hydrolase activity"/>
    <property type="evidence" value="ECO:0007669"/>
    <property type="project" value="UniProtKB-KW"/>
</dbReference>
<dbReference type="PANTHER" id="PTHR12131">
    <property type="entry name" value="ATP-DEPENDENT RNA AND DNA HELICASE"/>
    <property type="match status" value="1"/>
</dbReference>
<evidence type="ECO:0000256" key="4">
    <source>
        <dbReference type="ARBA" id="ARBA00022840"/>
    </source>
</evidence>
<reference evidence="8" key="1">
    <citation type="journal article" date="2015" name="PLoS Genet.">
        <title>Genome Sequence and Transcriptome Analyses of Chrysochromulina tobin: Metabolic Tools for Enhanced Algal Fitness in the Prominent Order Prymnesiales (Haptophyceae).</title>
        <authorList>
            <person name="Hovde B.T."/>
            <person name="Deodato C.R."/>
            <person name="Hunsperger H.M."/>
            <person name="Ryken S.A."/>
            <person name="Yost W."/>
            <person name="Jha R.K."/>
            <person name="Patterson J."/>
            <person name="Monnat R.J. Jr."/>
            <person name="Barlow S.B."/>
            <person name="Starkenburg S.R."/>
            <person name="Cattolico R.A."/>
        </authorList>
    </citation>
    <scope>NUCLEOTIDE SEQUENCE</scope>
    <source>
        <strain evidence="8">CCMP291</strain>
    </source>
</reference>